<sequence length="107" mass="12412">MTKQVGLYDMLFATSEGQEPTTFLAQMQAYNERLETVVAFLRALLSGQDELRKQSLAIIDKLTAIETRLNEWGHQDYDDIRKLQRQINALQQQLENATQLQSKRKLN</sequence>
<keyword evidence="2" id="KW-1185">Reference proteome</keyword>
<name>A0A1I4HSG4_9RHOB</name>
<dbReference type="EMBL" id="FOTQ01000001">
    <property type="protein sequence ID" value="SFL44964.1"/>
    <property type="molecule type" value="Genomic_DNA"/>
</dbReference>
<evidence type="ECO:0000313" key="1">
    <source>
        <dbReference type="EMBL" id="SFL44964.1"/>
    </source>
</evidence>
<organism evidence="1 2">
    <name type="scientific">Shimia aestuarii</name>
    <dbReference type="NCBI Taxonomy" id="254406"/>
    <lineage>
        <taxon>Bacteria</taxon>
        <taxon>Pseudomonadati</taxon>
        <taxon>Pseudomonadota</taxon>
        <taxon>Alphaproteobacteria</taxon>
        <taxon>Rhodobacterales</taxon>
        <taxon>Roseobacteraceae</taxon>
    </lineage>
</organism>
<dbReference type="AlphaFoldDB" id="A0A1I4HSG4"/>
<protein>
    <submittedName>
        <fullName evidence="1">Uncharacterized protein</fullName>
    </submittedName>
</protein>
<accession>A0A1I4HSG4</accession>
<dbReference type="Proteomes" id="UP000199144">
    <property type="component" value="Unassembled WGS sequence"/>
</dbReference>
<proteinExistence type="predicted"/>
<dbReference type="RefSeq" id="WP_093090122.1">
    <property type="nucleotide sequence ID" value="NZ_FOTQ01000001.1"/>
</dbReference>
<dbReference type="STRING" id="254406.SAMN04488042_101242"/>
<gene>
    <name evidence="1" type="ORF">SAMN04488042_101242</name>
</gene>
<reference evidence="1 2" key="1">
    <citation type="submission" date="2016-10" db="EMBL/GenBank/DDBJ databases">
        <authorList>
            <person name="de Groot N.N."/>
        </authorList>
    </citation>
    <scope>NUCLEOTIDE SEQUENCE [LARGE SCALE GENOMIC DNA]</scope>
    <source>
        <strain evidence="1 2">DSM 15283</strain>
    </source>
</reference>
<evidence type="ECO:0000313" key="2">
    <source>
        <dbReference type="Proteomes" id="UP000199144"/>
    </source>
</evidence>